<evidence type="ECO:0000259" key="2">
    <source>
        <dbReference type="Pfam" id="PF13439"/>
    </source>
</evidence>
<comment type="caution">
    <text evidence="3">The sequence shown here is derived from an EMBL/GenBank/DDBJ whole genome shotgun (WGS) entry which is preliminary data.</text>
</comment>
<dbReference type="RefSeq" id="WP_130389403.1">
    <property type="nucleotide sequence ID" value="NZ_SGXM01000001.1"/>
</dbReference>
<dbReference type="PANTHER" id="PTHR12526">
    <property type="entry name" value="GLYCOSYLTRANSFERASE"/>
    <property type="match status" value="1"/>
</dbReference>
<evidence type="ECO:0000313" key="3">
    <source>
        <dbReference type="EMBL" id="RZT41358.1"/>
    </source>
</evidence>
<dbReference type="Pfam" id="PF00534">
    <property type="entry name" value="Glycos_transf_1"/>
    <property type="match status" value="1"/>
</dbReference>
<keyword evidence="4" id="KW-1185">Reference proteome</keyword>
<sequence>MSAGLPWIDPPLPLPTLPHRPRIAYLITNSEIGGAQTHVAHLLRAMRERADVMLLAGGDGPLFALAGDLGIPAVRLAQMDNALSPLRAVHALRELTAALRGAAPDVIHTHSAKASALGRIAGRILNLPVVYTVHGFAFKPAAPWKRRAVGRLVEWALAPLTAQMICVAGAERAMAQALPIPASRISVIPNGIADAPRAASPAGPLRRIVTVMRLAQPKRPDIVIRAFAKALPEGELVIAGDGPQRDSLTQLAAQLAPGRVRFAGNVDDIAALLATAQAFVLASDHEGLPISILEAMRAGLPIVASDLPGIREQLEDGRSGVLVPGNDPTAFAASIDRLASDAPHRIALGDAARARWQQAYGLEPMIQATWAVYQRVLAGSRPLAVRASAS</sequence>
<dbReference type="Pfam" id="PF13439">
    <property type="entry name" value="Glyco_transf_4"/>
    <property type="match status" value="1"/>
</dbReference>
<keyword evidence="3" id="KW-0808">Transferase</keyword>
<proteinExistence type="predicted"/>
<feature type="domain" description="Glycosyltransferase subfamily 4-like N-terminal" evidence="2">
    <location>
        <begin position="32"/>
        <end position="192"/>
    </location>
</feature>
<dbReference type="Proteomes" id="UP000291078">
    <property type="component" value="Unassembled WGS sequence"/>
</dbReference>
<dbReference type="OrthoDB" id="9813211at2"/>
<dbReference type="InterPro" id="IPR001296">
    <property type="entry name" value="Glyco_trans_1"/>
</dbReference>
<feature type="domain" description="Glycosyl transferase family 1" evidence="1">
    <location>
        <begin position="207"/>
        <end position="354"/>
    </location>
</feature>
<dbReference type="SUPFAM" id="SSF53756">
    <property type="entry name" value="UDP-Glycosyltransferase/glycogen phosphorylase"/>
    <property type="match status" value="1"/>
</dbReference>
<gene>
    <name evidence="3" type="ORF">EV147_0345</name>
</gene>
<dbReference type="CDD" id="cd03808">
    <property type="entry name" value="GT4_CapM-like"/>
    <property type="match status" value="1"/>
</dbReference>
<name>A0A4Q7S6M1_9BURK</name>
<evidence type="ECO:0000259" key="1">
    <source>
        <dbReference type="Pfam" id="PF00534"/>
    </source>
</evidence>
<dbReference type="InterPro" id="IPR028098">
    <property type="entry name" value="Glyco_trans_4-like_N"/>
</dbReference>
<dbReference type="Gene3D" id="3.40.50.2000">
    <property type="entry name" value="Glycogen Phosphorylase B"/>
    <property type="match status" value="2"/>
</dbReference>
<organism evidence="3 4">
    <name type="scientific">Cupriavidus agavae</name>
    <dbReference type="NCBI Taxonomy" id="1001822"/>
    <lineage>
        <taxon>Bacteria</taxon>
        <taxon>Pseudomonadati</taxon>
        <taxon>Pseudomonadota</taxon>
        <taxon>Betaproteobacteria</taxon>
        <taxon>Burkholderiales</taxon>
        <taxon>Burkholderiaceae</taxon>
        <taxon>Cupriavidus</taxon>
    </lineage>
</organism>
<dbReference type="EMBL" id="SGXM01000001">
    <property type="protein sequence ID" value="RZT41358.1"/>
    <property type="molecule type" value="Genomic_DNA"/>
</dbReference>
<protein>
    <submittedName>
        <fullName evidence="3">Glycosyltransferase involved in cell wall biosynthesis</fullName>
    </submittedName>
</protein>
<reference evidence="3 4" key="1">
    <citation type="journal article" date="2015" name="Stand. Genomic Sci.">
        <title>Genomic Encyclopedia of Bacterial and Archaeal Type Strains, Phase III: the genomes of soil and plant-associated and newly described type strains.</title>
        <authorList>
            <person name="Whitman W.B."/>
            <person name="Woyke T."/>
            <person name="Klenk H.P."/>
            <person name="Zhou Y."/>
            <person name="Lilburn T.G."/>
            <person name="Beck B.J."/>
            <person name="De Vos P."/>
            <person name="Vandamme P."/>
            <person name="Eisen J.A."/>
            <person name="Garrity G."/>
            <person name="Hugenholtz P."/>
            <person name="Kyrpides N.C."/>
        </authorList>
    </citation>
    <scope>NUCLEOTIDE SEQUENCE [LARGE SCALE GENOMIC DNA]</scope>
    <source>
        <strain evidence="3 4">ASC-9842</strain>
    </source>
</reference>
<evidence type="ECO:0000313" key="4">
    <source>
        <dbReference type="Proteomes" id="UP000291078"/>
    </source>
</evidence>
<dbReference type="AlphaFoldDB" id="A0A4Q7S6M1"/>
<dbReference type="PANTHER" id="PTHR12526:SF630">
    <property type="entry name" value="GLYCOSYLTRANSFERASE"/>
    <property type="match status" value="1"/>
</dbReference>
<dbReference type="GO" id="GO:0016757">
    <property type="term" value="F:glycosyltransferase activity"/>
    <property type="evidence" value="ECO:0007669"/>
    <property type="project" value="InterPro"/>
</dbReference>
<accession>A0A4Q7S6M1</accession>